<dbReference type="PRINTS" id="PR00039">
    <property type="entry name" value="HTHLYSR"/>
</dbReference>
<dbReference type="Pfam" id="PF00126">
    <property type="entry name" value="HTH_1"/>
    <property type="match status" value="1"/>
</dbReference>
<dbReference type="Gene3D" id="3.40.190.10">
    <property type="entry name" value="Periplasmic binding protein-like II"/>
    <property type="match status" value="2"/>
</dbReference>
<dbReference type="SUPFAM" id="SSF46785">
    <property type="entry name" value="Winged helix' DNA-binding domain"/>
    <property type="match status" value="1"/>
</dbReference>
<proteinExistence type="inferred from homology"/>
<sequence>MNIVHLETFLTVSECKNISEAAKRLFVPQPTVSNRIRFMEESLSCELFVRSKKGVELTEQGRIMLPYAENLVETYNLAVQALSVKPSRKELNIGSTLPFTFPFILDKLEHLYSHNPELSLQMLSVDSGDVVHSLSHRNIDMAFAIQTTNQKEVEEHQIGSEALHLVLSTDHPLAAKEFVPELLEKELEFVVYYQTYFDMFQHHQLMKLPYRRRFLTNHAGLIKQLVMRMNAISFLPLSFVSNEIKRGELTYIPLEAASFQLSIPYYLIFRKNEKYFEEILLGKSESSRKNSQPLLKWPPKPDASRL</sequence>
<keyword evidence="4" id="KW-0804">Transcription</keyword>
<dbReference type="InterPro" id="IPR036390">
    <property type="entry name" value="WH_DNA-bd_sf"/>
</dbReference>
<evidence type="ECO:0000256" key="4">
    <source>
        <dbReference type="ARBA" id="ARBA00023163"/>
    </source>
</evidence>
<dbReference type="PROSITE" id="PS50931">
    <property type="entry name" value="HTH_LYSR"/>
    <property type="match status" value="1"/>
</dbReference>
<evidence type="ECO:0000256" key="1">
    <source>
        <dbReference type="ARBA" id="ARBA00009437"/>
    </source>
</evidence>
<accession>A0ABS7CC89</accession>
<organism evidence="7 8">
    <name type="scientific">Paenibacillus sepulcri</name>
    <dbReference type="NCBI Taxonomy" id="359917"/>
    <lineage>
        <taxon>Bacteria</taxon>
        <taxon>Bacillati</taxon>
        <taxon>Bacillota</taxon>
        <taxon>Bacilli</taxon>
        <taxon>Bacillales</taxon>
        <taxon>Paenibacillaceae</taxon>
        <taxon>Paenibacillus</taxon>
    </lineage>
</organism>
<evidence type="ECO:0000256" key="2">
    <source>
        <dbReference type="ARBA" id="ARBA00023015"/>
    </source>
</evidence>
<feature type="domain" description="HTH lysR-type" evidence="6">
    <location>
        <begin position="1"/>
        <end position="58"/>
    </location>
</feature>
<dbReference type="RefSeq" id="WP_210040762.1">
    <property type="nucleotide sequence ID" value="NZ_JBHLVU010000021.1"/>
</dbReference>
<comment type="caution">
    <text evidence="7">The sequence shown here is derived from an EMBL/GenBank/DDBJ whole genome shotgun (WGS) entry which is preliminary data.</text>
</comment>
<keyword evidence="8" id="KW-1185">Reference proteome</keyword>
<evidence type="ECO:0000259" key="6">
    <source>
        <dbReference type="PROSITE" id="PS50931"/>
    </source>
</evidence>
<evidence type="ECO:0000313" key="8">
    <source>
        <dbReference type="Proteomes" id="UP001519887"/>
    </source>
</evidence>
<feature type="region of interest" description="Disordered" evidence="5">
    <location>
        <begin position="287"/>
        <end position="306"/>
    </location>
</feature>
<dbReference type="CDD" id="cd05466">
    <property type="entry name" value="PBP2_LTTR_substrate"/>
    <property type="match status" value="1"/>
</dbReference>
<dbReference type="InterPro" id="IPR036388">
    <property type="entry name" value="WH-like_DNA-bd_sf"/>
</dbReference>
<comment type="similarity">
    <text evidence="1">Belongs to the LysR transcriptional regulatory family.</text>
</comment>
<dbReference type="InterPro" id="IPR000847">
    <property type="entry name" value="LysR_HTH_N"/>
</dbReference>
<dbReference type="EMBL" id="JAHZIK010001242">
    <property type="protein sequence ID" value="MBW7458557.1"/>
    <property type="molecule type" value="Genomic_DNA"/>
</dbReference>
<evidence type="ECO:0000256" key="3">
    <source>
        <dbReference type="ARBA" id="ARBA00023125"/>
    </source>
</evidence>
<keyword evidence="2" id="KW-0805">Transcription regulation</keyword>
<dbReference type="Gene3D" id="1.10.10.10">
    <property type="entry name" value="Winged helix-like DNA-binding domain superfamily/Winged helix DNA-binding domain"/>
    <property type="match status" value="1"/>
</dbReference>
<dbReference type="PANTHER" id="PTHR30126:SF40">
    <property type="entry name" value="HTH-TYPE TRANSCRIPTIONAL REGULATOR GLTR"/>
    <property type="match status" value="1"/>
</dbReference>
<protein>
    <submittedName>
        <fullName evidence="7">LysR family transcriptional regulator</fullName>
    </submittedName>
</protein>
<evidence type="ECO:0000256" key="5">
    <source>
        <dbReference type="SAM" id="MobiDB-lite"/>
    </source>
</evidence>
<dbReference type="InterPro" id="IPR005119">
    <property type="entry name" value="LysR_subst-bd"/>
</dbReference>
<reference evidence="7 8" key="1">
    <citation type="submission" date="2021-07" db="EMBL/GenBank/DDBJ databases">
        <title>Paenibacillus radiodurans sp. nov., isolated from the southeastern edge of Tengger Desert.</title>
        <authorList>
            <person name="Zhang G."/>
        </authorList>
    </citation>
    <scope>NUCLEOTIDE SEQUENCE [LARGE SCALE GENOMIC DNA]</scope>
    <source>
        <strain evidence="7 8">CCM 7311</strain>
    </source>
</reference>
<gene>
    <name evidence="7" type="ORF">K0U00_31395</name>
</gene>
<dbReference type="Proteomes" id="UP001519887">
    <property type="component" value="Unassembled WGS sequence"/>
</dbReference>
<evidence type="ECO:0000313" key="7">
    <source>
        <dbReference type="EMBL" id="MBW7458557.1"/>
    </source>
</evidence>
<dbReference type="PANTHER" id="PTHR30126">
    <property type="entry name" value="HTH-TYPE TRANSCRIPTIONAL REGULATOR"/>
    <property type="match status" value="1"/>
</dbReference>
<feature type="compositionally biased region" description="Pro residues" evidence="5">
    <location>
        <begin position="296"/>
        <end position="306"/>
    </location>
</feature>
<keyword evidence="3" id="KW-0238">DNA-binding</keyword>
<name>A0ABS7CC89_9BACL</name>
<dbReference type="Pfam" id="PF03466">
    <property type="entry name" value="LysR_substrate"/>
    <property type="match status" value="1"/>
</dbReference>
<dbReference type="SUPFAM" id="SSF53850">
    <property type="entry name" value="Periplasmic binding protein-like II"/>
    <property type="match status" value="1"/>
</dbReference>